<gene>
    <name evidence="4" type="primary">100642125</name>
</gene>
<evidence type="ECO:0000313" key="5">
    <source>
        <dbReference type="Proteomes" id="UP000007879"/>
    </source>
</evidence>
<evidence type="ECO:0000256" key="2">
    <source>
        <dbReference type="SAM" id="MobiDB-lite"/>
    </source>
</evidence>
<accession>A0A1X7VQS1</accession>
<feature type="domain" description="HD/PDEase" evidence="3">
    <location>
        <begin position="67"/>
        <end position="223"/>
    </location>
</feature>
<dbReference type="Pfam" id="PF01966">
    <property type="entry name" value="HD"/>
    <property type="match status" value="1"/>
</dbReference>
<dbReference type="GO" id="GO:0051607">
    <property type="term" value="P:defense response to virus"/>
    <property type="evidence" value="ECO:0007669"/>
    <property type="project" value="TreeGrafter"/>
</dbReference>
<dbReference type="InParanoid" id="A0A1X7VQS1"/>
<dbReference type="PANTHER" id="PTHR11373:SF4">
    <property type="entry name" value="DEOXYNUCLEOSIDE TRIPHOSPHATE TRIPHOSPHOHYDROLASE SAMHD1"/>
    <property type="match status" value="1"/>
</dbReference>
<feature type="region of interest" description="Disordered" evidence="2">
    <location>
        <begin position="480"/>
        <end position="521"/>
    </location>
</feature>
<dbReference type="EnsemblMetazoa" id="XM_003383018.3">
    <property type="protein sequence ID" value="XP_003383066.1"/>
    <property type="gene ID" value="LOC100642125"/>
</dbReference>
<dbReference type="InterPro" id="IPR006674">
    <property type="entry name" value="HD_domain"/>
</dbReference>
<dbReference type="AlphaFoldDB" id="A0A1X7VQS1"/>
<dbReference type="InterPro" id="IPR050135">
    <property type="entry name" value="dGTPase-like"/>
</dbReference>
<keyword evidence="5" id="KW-1185">Reference proteome</keyword>
<dbReference type="Gene3D" id="1.10.3210.10">
    <property type="entry name" value="Hypothetical protein af1432"/>
    <property type="match status" value="1"/>
</dbReference>
<name>A0A1X7VQS1_AMPQE</name>
<sequence length="521" mass="60502">MTDRNSSPPRTSLEKAGTAKDWKVFNDPIHGHITLHPLLVSIIDTPQFQRLRYIKQLGGGYYVFPGASHNRFEHSIGVCYIAGEFVKTLQSKQQELNISTEDVLCVQIAGLCHDLGHGPFSHVFDQKFIKSGWKHENASKDMLDHLIKENNLWPIFKENNLHENDLIFIKELIKPPKPVDGNWPCKGRNKNKSFLYEIISNEIYGIDVDKWDYFARDCHCLGIANNFDYKRYIAFAKVMKVDGDRLQICSRDKEAHNLYEMFHTRYTLHRRAYQHKTKVAVEMMISEALKAIDNENFTIPGKDACFTISEAIKDMTAYTLLTDSVFQTIMMLPKKPWLEEAQKIIHKLHTRRHYNYLGRAIVKPSDGKPAEEVVRKEILKYKPENLTLEESDIRIAVVKFDYCMKDNSDDPFQKMWFFRKDKPDEAIRMVGEQVSAMFPKAYEEIQIFLYCEDECNKKKREIAIGCFAKWCDNKKYTCESEGGVGNTPYGTPGKLKRPRSPETSSGGEERKSKRHLEFRDK</sequence>
<dbReference type="CDD" id="cd00077">
    <property type="entry name" value="HDc"/>
    <property type="match status" value="1"/>
</dbReference>
<comment type="similarity">
    <text evidence="1">Belongs to the SAMHD1 family.</text>
</comment>
<dbReference type="Gene3D" id="3.30.70.2760">
    <property type="match status" value="1"/>
</dbReference>
<dbReference type="SMART" id="SM00471">
    <property type="entry name" value="HDc"/>
    <property type="match status" value="1"/>
</dbReference>
<dbReference type="GO" id="GO:0005634">
    <property type="term" value="C:nucleus"/>
    <property type="evidence" value="ECO:0007669"/>
    <property type="project" value="TreeGrafter"/>
</dbReference>
<feature type="compositionally biased region" description="Basic and acidic residues" evidence="2">
    <location>
        <begin position="507"/>
        <end position="521"/>
    </location>
</feature>
<dbReference type="KEGG" id="aqu:100642125"/>
<dbReference type="GO" id="GO:0045088">
    <property type="term" value="P:regulation of innate immune response"/>
    <property type="evidence" value="ECO:0007669"/>
    <property type="project" value="TreeGrafter"/>
</dbReference>
<dbReference type="OrthoDB" id="9991235at2759"/>
<evidence type="ECO:0000259" key="3">
    <source>
        <dbReference type="SMART" id="SM00471"/>
    </source>
</evidence>
<dbReference type="SUPFAM" id="SSF109604">
    <property type="entry name" value="HD-domain/PDEase-like"/>
    <property type="match status" value="1"/>
</dbReference>
<organism evidence="4">
    <name type="scientific">Amphimedon queenslandica</name>
    <name type="common">Sponge</name>
    <dbReference type="NCBI Taxonomy" id="400682"/>
    <lineage>
        <taxon>Eukaryota</taxon>
        <taxon>Metazoa</taxon>
        <taxon>Porifera</taxon>
        <taxon>Demospongiae</taxon>
        <taxon>Heteroscleromorpha</taxon>
        <taxon>Haplosclerida</taxon>
        <taxon>Niphatidae</taxon>
        <taxon>Amphimedon</taxon>
    </lineage>
</organism>
<dbReference type="GO" id="GO:0008832">
    <property type="term" value="F:dGTPase activity"/>
    <property type="evidence" value="ECO:0007669"/>
    <property type="project" value="TreeGrafter"/>
</dbReference>
<dbReference type="GO" id="GO:0006203">
    <property type="term" value="P:dGTP catabolic process"/>
    <property type="evidence" value="ECO:0007669"/>
    <property type="project" value="TreeGrafter"/>
</dbReference>
<evidence type="ECO:0000256" key="1">
    <source>
        <dbReference type="ARBA" id="ARBA00005776"/>
    </source>
</evidence>
<dbReference type="Proteomes" id="UP000007879">
    <property type="component" value="Unassembled WGS sequence"/>
</dbReference>
<dbReference type="InterPro" id="IPR003607">
    <property type="entry name" value="HD/PDEase_dom"/>
</dbReference>
<evidence type="ECO:0000313" key="4">
    <source>
        <dbReference type="EnsemblMetazoa" id="Aqu2.1.42696_001"/>
    </source>
</evidence>
<reference evidence="4" key="2">
    <citation type="submission" date="2017-05" db="UniProtKB">
        <authorList>
            <consortium name="EnsemblMetazoa"/>
        </authorList>
    </citation>
    <scope>IDENTIFICATION</scope>
</reference>
<dbReference type="PANTHER" id="PTHR11373">
    <property type="entry name" value="DEOXYNUCLEOSIDE TRIPHOSPHATE TRIPHOSPHOHYDROLASE"/>
    <property type="match status" value="1"/>
</dbReference>
<dbReference type="EnsemblMetazoa" id="Aqu2.1.42696_001">
    <property type="protein sequence ID" value="Aqu2.1.42696_001"/>
    <property type="gene ID" value="Aqu2.1.42696"/>
</dbReference>
<protein>
    <recommendedName>
        <fullName evidence="3">HD/PDEase domain-containing protein</fullName>
    </recommendedName>
</protein>
<proteinExistence type="inferred from homology"/>
<reference evidence="5" key="1">
    <citation type="journal article" date="2010" name="Nature">
        <title>The Amphimedon queenslandica genome and the evolution of animal complexity.</title>
        <authorList>
            <person name="Srivastava M."/>
            <person name="Simakov O."/>
            <person name="Chapman J."/>
            <person name="Fahey B."/>
            <person name="Gauthier M.E."/>
            <person name="Mitros T."/>
            <person name="Richards G.S."/>
            <person name="Conaco C."/>
            <person name="Dacre M."/>
            <person name="Hellsten U."/>
            <person name="Larroux C."/>
            <person name="Putnam N.H."/>
            <person name="Stanke M."/>
            <person name="Adamska M."/>
            <person name="Darling A."/>
            <person name="Degnan S.M."/>
            <person name="Oakley T.H."/>
            <person name="Plachetzki D.C."/>
            <person name="Zhai Y."/>
            <person name="Adamski M."/>
            <person name="Calcino A."/>
            <person name="Cummins S.F."/>
            <person name="Goodstein D.M."/>
            <person name="Harris C."/>
            <person name="Jackson D.J."/>
            <person name="Leys S.P."/>
            <person name="Shu S."/>
            <person name="Woodcroft B.J."/>
            <person name="Vervoort M."/>
            <person name="Kosik K.S."/>
            <person name="Manning G."/>
            <person name="Degnan B.M."/>
            <person name="Rokhsar D.S."/>
        </authorList>
    </citation>
    <scope>NUCLEOTIDE SEQUENCE [LARGE SCALE GENOMIC DNA]</scope>
</reference>